<dbReference type="InterPro" id="IPR050654">
    <property type="entry name" value="AChE-related_enzymes"/>
</dbReference>
<dbReference type="Gene3D" id="3.40.50.1820">
    <property type="entry name" value="alpha/beta hydrolase"/>
    <property type="match status" value="1"/>
</dbReference>
<evidence type="ECO:0000259" key="4">
    <source>
        <dbReference type="Pfam" id="PF00135"/>
    </source>
</evidence>
<evidence type="ECO:0000313" key="6">
    <source>
        <dbReference type="Proteomes" id="UP001408356"/>
    </source>
</evidence>
<gene>
    <name evidence="5" type="ORF">SUNI508_11042</name>
</gene>
<comment type="caution">
    <text evidence="5">The sequence shown here is derived from an EMBL/GenBank/DDBJ whole genome shotgun (WGS) entry which is preliminary data.</text>
</comment>
<dbReference type="InterPro" id="IPR002018">
    <property type="entry name" value="CarbesteraseB"/>
</dbReference>
<dbReference type="InterPro" id="IPR029058">
    <property type="entry name" value="AB_hydrolase_fold"/>
</dbReference>
<accession>A0ABR2UIZ0</accession>
<comment type="similarity">
    <text evidence="1 3">Belongs to the type-B carboxylesterase/lipase family.</text>
</comment>
<sequence length="572" mass="63418">MLVSGYQRILCAAFLATTLSAREFGYVEHPNDELGPPIVNVKNGTLRGYRLPQFAEDLFLGVPFAQPPVESLRFRHPKPISNGWDGERDATVRSPSCPGYAGFDEGLMLGEDCLTLDIVRPSTTTTADRLPVFVWIYGGGFTAGGSADQRYNTSYLVNGSVAIGKPIIAVSINYRVAGWGFLSSREVSEAGVSNIGLFDQRLALRWIQENIDAFGGDPDAVTLCGESAGGFSVGYHLVGFDGQHDGLFRGAIMQSGNALGPALNSISEIGLTYQPIYDNITKSVGCGNDSDSLDCLRRVPYDDLFIALKPFVLTPMIDGHFLRRLPSESYEKDLVADVAILAGSNTDEGTASFFGPRGKLYNDSDVQQFLGAMGTGLENETVTKLMELYPDDPAQGCPFDTGSETFEQWGNQYKRGAAIAGDSAIIAGRRFTTQYHSMLPCHKRKPVYSYRFDQSPWNGVEELVATEAPVYATHYAEICFVFNMEPSVSRNNTNWIGPYPDFYQLSNRMSRAWISFVHDLDPNYEGSTPRWPDYHLEHKNMVFRAGNDYLECDDWRAEQLRYWGTIWGKLKT</sequence>
<feature type="domain" description="Carboxylesterase type B" evidence="4">
    <location>
        <begin position="37"/>
        <end position="547"/>
    </location>
</feature>
<dbReference type="PROSITE" id="PS00122">
    <property type="entry name" value="CARBOXYLESTERASE_B_1"/>
    <property type="match status" value="1"/>
</dbReference>
<keyword evidence="3" id="KW-0732">Signal</keyword>
<dbReference type="InterPro" id="IPR019819">
    <property type="entry name" value="Carboxylesterase_B_CS"/>
</dbReference>
<keyword evidence="2 3" id="KW-0378">Hydrolase</keyword>
<dbReference type="PANTHER" id="PTHR43918:SF4">
    <property type="entry name" value="CARBOXYLIC ESTER HYDROLASE"/>
    <property type="match status" value="1"/>
</dbReference>
<keyword evidence="6" id="KW-1185">Reference proteome</keyword>
<dbReference type="SUPFAM" id="SSF53474">
    <property type="entry name" value="alpha/beta-Hydrolases"/>
    <property type="match status" value="1"/>
</dbReference>
<organism evidence="5 6">
    <name type="scientific">Seiridium unicorne</name>
    <dbReference type="NCBI Taxonomy" id="138068"/>
    <lineage>
        <taxon>Eukaryota</taxon>
        <taxon>Fungi</taxon>
        <taxon>Dikarya</taxon>
        <taxon>Ascomycota</taxon>
        <taxon>Pezizomycotina</taxon>
        <taxon>Sordariomycetes</taxon>
        <taxon>Xylariomycetidae</taxon>
        <taxon>Amphisphaeriales</taxon>
        <taxon>Sporocadaceae</taxon>
        <taxon>Seiridium</taxon>
    </lineage>
</organism>
<dbReference type="EMBL" id="JARVKF010000424">
    <property type="protein sequence ID" value="KAK9414604.1"/>
    <property type="molecule type" value="Genomic_DNA"/>
</dbReference>
<dbReference type="PROSITE" id="PS00941">
    <property type="entry name" value="CARBOXYLESTERASE_B_2"/>
    <property type="match status" value="1"/>
</dbReference>
<evidence type="ECO:0000313" key="5">
    <source>
        <dbReference type="EMBL" id="KAK9414604.1"/>
    </source>
</evidence>
<name>A0ABR2UIZ0_9PEZI</name>
<dbReference type="PANTHER" id="PTHR43918">
    <property type="entry name" value="ACETYLCHOLINESTERASE"/>
    <property type="match status" value="1"/>
</dbReference>
<evidence type="ECO:0000256" key="2">
    <source>
        <dbReference type="ARBA" id="ARBA00022801"/>
    </source>
</evidence>
<dbReference type="InterPro" id="IPR019826">
    <property type="entry name" value="Carboxylesterase_B_AS"/>
</dbReference>
<evidence type="ECO:0000256" key="1">
    <source>
        <dbReference type="ARBA" id="ARBA00005964"/>
    </source>
</evidence>
<protein>
    <recommendedName>
        <fullName evidence="3">Carboxylic ester hydrolase</fullName>
        <ecNumber evidence="3">3.1.1.-</ecNumber>
    </recommendedName>
</protein>
<reference evidence="5 6" key="1">
    <citation type="journal article" date="2024" name="J. Plant Pathol.">
        <title>Sequence and assembly of the genome of Seiridium unicorne, isolate CBS 538.82, causal agent of cypress canker disease.</title>
        <authorList>
            <person name="Scali E."/>
            <person name="Rocca G.D."/>
            <person name="Danti R."/>
            <person name="Garbelotto M."/>
            <person name="Barberini S."/>
            <person name="Baroncelli R."/>
            <person name="Emiliani G."/>
        </authorList>
    </citation>
    <scope>NUCLEOTIDE SEQUENCE [LARGE SCALE GENOMIC DNA]</scope>
    <source>
        <strain evidence="5 6">BM-138-508</strain>
    </source>
</reference>
<proteinExistence type="inferred from homology"/>
<dbReference type="GO" id="GO:0016787">
    <property type="term" value="F:hydrolase activity"/>
    <property type="evidence" value="ECO:0007669"/>
    <property type="project" value="UniProtKB-KW"/>
</dbReference>
<dbReference type="EC" id="3.1.1.-" evidence="3"/>
<feature type="chain" id="PRO_5044997101" description="Carboxylic ester hydrolase" evidence="3">
    <location>
        <begin position="22"/>
        <end position="572"/>
    </location>
</feature>
<evidence type="ECO:0000256" key="3">
    <source>
        <dbReference type="RuleBase" id="RU361235"/>
    </source>
</evidence>
<dbReference type="Pfam" id="PF00135">
    <property type="entry name" value="COesterase"/>
    <property type="match status" value="1"/>
</dbReference>
<feature type="signal peptide" evidence="3">
    <location>
        <begin position="1"/>
        <end position="21"/>
    </location>
</feature>
<dbReference type="Proteomes" id="UP001408356">
    <property type="component" value="Unassembled WGS sequence"/>
</dbReference>